<dbReference type="PANTHER" id="PTHR46091:SF3">
    <property type="entry name" value="AMINE OXIDASE DOMAIN-CONTAINING PROTEIN"/>
    <property type="match status" value="1"/>
</dbReference>
<keyword evidence="5" id="KW-0521">NADP</keyword>
<evidence type="ECO:0000313" key="8">
    <source>
        <dbReference type="EMBL" id="CAE8681448.1"/>
    </source>
</evidence>
<proteinExistence type="inferred from homology"/>
<keyword evidence="3" id="KW-0732">Signal</keyword>
<evidence type="ECO:0008006" key="10">
    <source>
        <dbReference type="Google" id="ProtNLM"/>
    </source>
</evidence>
<accession>A0A813JRU6</accession>
<keyword evidence="7" id="KW-0472">Membrane</keyword>
<dbReference type="InterPro" id="IPR036188">
    <property type="entry name" value="FAD/NAD-bd_sf"/>
</dbReference>
<keyword evidence="6" id="KW-0520">NAD</keyword>
<dbReference type="AlphaFoldDB" id="A0A813JRU6"/>
<keyword evidence="7" id="KW-0812">Transmembrane</keyword>
<evidence type="ECO:0000256" key="5">
    <source>
        <dbReference type="ARBA" id="ARBA00022857"/>
    </source>
</evidence>
<dbReference type="Gene3D" id="3.50.50.60">
    <property type="entry name" value="FAD/NAD(P)-binding domain"/>
    <property type="match status" value="2"/>
</dbReference>
<gene>
    <name evidence="8" type="ORF">PGLA2088_LOCUS22439</name>
</gene>
<dbReference type="InterPro" id="IPR052206">
    <property type="entry name" value="Retinol_saturase"/>
</dbReference>
<evidence type="ECO:0000256" key="6">
    <source>
        <dbReference type="ARBA" id="ARBA00023027"/>
    </source>
</evidence>
<dbReference type="PANTHER" id="PTHR46091">
    <property type="entry name" value="BLR7054 PROTEIN"/>
    <property type="match status" value="1"/>
</dbReference>
<name>A0A813JRU6_POLGL</name>
<evidence type="ECO:0000313" key="9">
    <source>
        <dbReference type="Proteomes" id="UP000626109"/>
    </source>
</evidence>
<dbReference type="Proteomes" id="UP000626109">
    <property type="component" value="Unassembled WGS sequence"/>
</dbReference>
<evidence type="ECO:0000256" key="2">
    <source>
        <dbReference type="ARBA" id="ARBA00022630"/>
    </source>
</evidence>
<keyword evidence="7" id="KW-1133">Transmembrane helix</keyword>
<comment type="similarity">
    <text evidence="1">Belongs to the carotenoid/retinoid oxidoreductase family. CrtISO subfamily.</text>
</comment>
<evidence type="ECO:0000256" key="7">
    <source>
        <dbReference type="SAM" id="Phobius"/>
    </source>
</evidence>
<evidence type="ECO:0000256" key="1">
    <source>
        <dbReference type="ARBA" id="ARBA00005855"/>
    </source>
</evidence>
<comment type="caution">
    <text evidence="8">The sequence shown here is derived from an EMBL/GenBank/DDBJ whole genome shotgun (WGS) entry which is preliminary data.</text>
</comment>
<protein>
    <recommendedName>
        <fullName evidence="10">Amine oxidase</fullName>
    </recommendedName>
</protein>
<keyword evidence="2" id="KW-0285">Flavoprotein</keyword>
<keyword evidence="4" id="KW-0274">FAD</keyword>
<organism evidence="8 9">
    <name type="scientific">Polarella glacialis</name>
    <name type="common">Dinoflagellate</name>
    <dbReference type="NCBI Taxonomy" id="89957"/>
    <lineage>
        <taxon>Eukaryota</taxon>
        <taxon>Sar</taxon>
        <taxon>Alveolata</taxon>
        <taxon>Dinophyceae</taxon>
        <taxon>Suessiales</taxon>
        <taxon>Suessiaceae</taxon>
        <taxon>Polarella</taxon>
    </lineage>
</organism>
<dbReference type="SUPFAM" id="SSF51905">
    <property type="entry name" value="FAD/NAD(P)-binding domain"/>
    <property type="match status" value="1"/>
</dbReference>
<feature type="transmembrane region" description="Helical" evidence="7">
    <location>
        <begin position="65"/>
        <end position="91"/>
    </location>
</feature>
<evidence type="ECO:0000256" key="4">
    <source>
        <dbReference type="ARBA" id="ARBA00022827"/>
    </source>
</evidence>
<reference evidence="8" key="1">
    <citation type="submission" date="2021-02" db="EMBL/GenBank/DDBJ databases">
        <authorList>
            <person name="Dougan E. K."/>
            <person name="Rhodes N."/>
            <person name="Thang M."/>
            <person name="Chan C."/>
        </authorList>
    </citation>
    <scope>NUCLEOTIDE SEQUENCE</scope>
</reference>
<sequence>VSSSREAMGRKSNDVQDFTSMFTWLAGMAALTGGGAVALGLVGVRTLGESDRFPVLSLLLKQRRTAWLALCAAAAPAVGCGLGLLLVYLGVPFLQPDWAWKPAEKRSRTLGKLRFSEKAVKEVGPVDVIVVGSGMGGLSCASVLAQCGYKVMVLEAHEIAGGSTHDYNVDGKTDWKFPSGLHYTIPASEEMLQVACGAASPPVKFGRMGDDTIKHDGAYDRVRLPRTKDPEMRIIDDVKLKAEMRARFPNLVPQIERFEHLATICLSSFPVWCAMHAFPWGVRRPLMGTLLPGAWWNYAGRSGEDVLTEIFADAPESEKENVIKIQAYICGLWLDAGCTPDRVSFFMIAAVSLGFPHEGGSYPEGGTGEMAAALVQSIESRGGVVFVRAPVARVLTDPKSGRAIGVETTGDAGNVQLMAKHCVVTACGWRNTARMCKGTAFPDVDDLPLPQSDGFVMANIGIKGSAKELGLECTNMELLPAGDGMTVFDGIRNYMNDPLGVPPMEIPMMITFPTVKDRAYQLKAKERKAEDARETAQILCLAKTEWFGKVEAFKPAWSHPTRSDDYQELKKKWKVRLQTVLLTIYPQLEGRIELFDLSTPLTIEHYLPSGSGASIGLDTSASNDDGEGCRFTDLKVMKKLDMCSPVPGLWMTGQDTLCCGVPLAQAAGLLTAMRIAGPISSGWFLLKTVWLLASSLGEKARSRK</sequence>
<feature type="non-terminal residue" evidence="8">
    <location>
        <position position="1"/>
    </location>
</feature>
<dbReference type="Pfam" id="PF13450">
    <property type="entry name" value="NAD_binding_8"/>
    <property type="match status" value="1"/>
</dbReference>
<dbReference type="EMBL" id="CAJNNW010025958">
    <property type="protein sequence ID" value="CAE8681448.1"/>
    <property type="molecule type" value="Genomic_DNA"/>
</dbReference>
<evidence type="ECO:0000256" key="3">
    <source>
        <dbReference type="ARBA" id="ARBA00022729"/>
    </source>
</evidence>
<feature type="transmembrane region" description="Helical" evidence="7">
    <location>
        <begin position="21"/>
        <end position="44"/>
    </location>
</feature>